<gene>
    <name evidence="2 4" type="ORF">P152DRAFT_16623</name>
</gene>
<reference evidence="4" key="2">
    <citation type="submission" date="2020-04" db="EMBL/GenBank/DDBJ databases">
        <authorList>
            <consortium name="NCBI Genome Project"/>
        </authorList>
    </citation>
    <scope>NUCLEOTIDE SEQUENCE</scope>
    <source>
        <strain evidence="4">CBS 781.70</strain>
    </source>
</reference>
<feature type="region of interest" description="Disordered" evidence="1">
    <location>
        <begin position="1"/>
        <end position="133"/>
    </location>
</feature>
<name>A0A6G1GHL1_9PEZI</name>
<keyword evidence="3" id="KW-1185">Reference proteome</keyword>
<evidence type="ECO:0000313" key="3">
    <source>
        <dbReference type="Proteomes" id="UP000504638"/>
    </source>
</evidence>
<dbReference type="AlphaFoldDB" id="A0A6G1GHL1"/>
<evidence type="ECO:0000256" key="1">
    <source>
        <dbReference type="SAM" id="MobiDB-lite"/>
    </source>
</evidence>
<dbReference type="RefSeq" id="XP_033538990.1">
    <property type="nucleotide sequence ID" value="XM_033674048.1"/>
</dbReference>
<reference evidence="2 4" key="1">
    <citation type="submission" date="2020-01" db="EMBL/GenBank/DDBJ databases">
        <authorList>
            <consortium name="DOE Joint Genome Institute"/>
            <person name="Haridas S."/>
            <person name="Albert R."/>
            <person name="Binder M."/>
            <person name="Bloem J."/>
            <person name="Labutti K."/>
            <person name="Salamov A."/>
            <person name="Andreopoulos B."/>
            <person name="Baker S.E."/>
            <person name="Barry K."/>
            <person name="Bills G."/>
            <person name="Bluhm B.H."/>
            <person name="Cannon C."/>
            <person name="Castanera R."/>
            <person name="Culley D.E."/>
            <person name="Daum C."/>
            <person name="Ezra D."/>
            <person name="Gonzalez J.B."/>
            <person name="Henrissat B."/>
            <person name="Kuo A."/>
            <person name="Liang C."/>
            <person name="Lipzen A."/>
            <person name="Lutzoni F."/>
            <person name="Magnuson J."/>
            <person name="Mondo S."/>
            <person name="Nolan M."/>
            <person name="Ohm R."/>
            <person name="Pangilinan J."/>
            <person name="Park H.-J."/>
            <person name="Ramirez L."/>
            <person name="Alfaro M."/>
            <person name="Sun H."/>
            <person name="Tritt A."/>
            <person name="Yoshinaga Y."/>
            <person name="Zwiers L.-H."/>
            <person name="Turgeon B.G."/>
            <person name="Goodwin S.B."/>
            <person name="Spatafora J.W."/>
            <person name="Crous P.W."/>
            <person name="Grigoriev I.V."/>
        </authorList>
    </citation>
    <scope>NUCLEOTIDE SEQUENCE</scope>
    <source>
        <strain evidence="2 4">CBS 781.70</strain>
    </source>
</reference>
<organism evidence="2">
    <name type="scientific">Eremomyces bilateralis CBS 781.70</name>
    <dbReference type="NCBI Taxonomy" id="1392243"/>
    <lineage>
        <taxon>Eukaryota</taxon>
        <taxon>Fungi</taxon>
        <taxon>Dikarya</taxon>
        <taxon>Ascomycota</taxon>
        <taxon>Pezizomycotina</taxon>
        <taxon>Dothideomycetes</taxon>
        <taxon>Dothideomycetes incertae sedis</taxon>
        <taxon>Eremomycetales</taxon>
        <taxon>Eremomycetaceae</taxon>
        <taxon>Eremomyces</taxon>
    </lineage>
</organism>
<feature type="compositionally biased region" description="Basic residues" evidence="1">
    <location>
        <begin position="124"/>
        <end position="133"/>
    </location>
</feature>
<dbReference type="GeneID" id="54414618"/>
<accession>A0A6G1GHL1</accession>
<sequence>MMMMLMMSDEHRKQDEKSNQGTNAGKLKLTNNETGVSGIIRSPVKPSHTSKRIQVSHEHHPEYVSSFTSHPGPSALFPPPPTHRSHASTPQASVREPSKSHHHQPHRHQSPDRSHSSHSPASASHRHRHPRCRAASRCAAIGGDGTSVVSDRGGDGRVRSFVRGGGSRYHISCCSTMILKFLCFSFCSCGSVLLVMCVL</sequence>
<evidence type="ECO:0000313" key="4">
    <source>
        <dbReference type="RefSeq" id="XP_033538990.1"/>
    </source>
</evidence>
<dbReference type="Proteomes" id="UP000504638">
    <property type="component" value="Unplaced"/>
</dbReference>
<proteinExistence type="predicted"/>
<protein>
    <submittedName>
        <fullName evidence="2 4">Uncharacterized protein</fullName>
    </submittedName>
</protein>
<evidence type="ECO:0000313" key="2">
    <source>
        <dbReference type="EMBL" id="KAF1817359.1"/>
    </source>
</evidence>
<reference evidence="4" key="3">
    <citation type="submission" date="2025-04" db="UniProtKB">
        <authorList>
            <consortium name="RefSeq"/>
        </authorList>
    </citation>
    <scope>IDENTIFICATION</scope>
    <source>
        <strain evidence="4">CBS 781.70</strain>
    </source>
</reference>
<feature type="compositionally biased region" description="Basic and acidic residues" evidence="1">
    <location>
        <begin position="8"/>
        <end position="18"/>
    </location>
</feature>
<dbReference type="EMBL" id="ML975149">
    <property type="protein sequence ID" value="KAF1817359.1"/>
    <property type="molecule type" value="Genomic_DNA"/>
</dbReference>
<feature type="compositionally biased region" description="Polar residues" evidence="1">
    <location>
        <begin position="19"/>
        <end position="35"/>
    </location>
</feature>